<dbReference type="KEGG" id="llu:AKJ09_10076"/>
<keyword evidence="3" id="KW-1185">Reference proteome</keyword>
<reference evidence="2 3" key="1">
    <citation type="submission" date="2015-08" db="EMBL/GenBank/DDBJ databases">
        <authorList>
            <person name="Babu N.S."/>
            <person name="Beckwith C.J."/>
            <person name="Beseler K.G."/>
            <person name="Brison A."/>
            <person name="Carone J.V."/>
            <person name="Caskin T.P."/>
            <person name="Diamond M."/>
            <person name="Durham M.E."/>
            <person name="Foxe J.M."/>
            <person name="Go M."/>
            <person name="Henderson B.A."/>
            <person name="Jones I.B."/>
            <person name="McGettigan J.A."/>
            <person name="Micheletti S.J."/>
            <person name="Nasrallah M.E."/>
            <person name="Ortiz D."/>
            <person name="Piller C.R."/>
            <person name="Privatt S.R."/>
            <person name="Schneider S.L."/>
            <person name="Sharp S."/>
            <person name="Smith T.C."/>
            <person name="Stanton J.D."/>
            <person name="Ullery H.E."/>
            <person name="Wilson R.J."/>
            <person name="Serrano M.G."/>
            <person name="Buck G."/>
            <person name="Lee V."/>
            <person name="Wang Y."/>
            <person name="Carvalho R."/>
            <person name="Voegtly L."/>
            <person name="Shi R."/>
            <person name="Duckworth R."/>
            <person name="Johnson A."/>
            <person name="Loviza R."/>
            <person name="Walstead R."/>
            <person name="Shah Z."/>
            <person name="Kiflezghi M."/>
            <person name="Wade K."/>
            <person name="Ball S.L."/>
            <person name="Bradley K.W."/>
            <person name="Asai D.J."/>
            <person name="Bowman C.A."/>
            <person name="Russell D.A."/>
            <person name="Pope W.H."/>
            <person name="Jacobs-Sera D."/>
            <person name="Hendrix R.W."/>
            <person name="Hatfull G.F."/>
        </authorList>
    </citation>
    <scope>NUCLEOTIDE SEQUENCE [LARGE SCALE GENOMIC DNA]</scope>
    <source>
        <strain evidence="2 3">DSM 27648</strain>
    </source>
</reference>
<name>A0A0K1QCG0_9BACT</name>
<dbReference type="Pfam" id="PF00535">
    <property type="entry name" value="Glycos_transf_2"/>
    <property type="match status" value="1"/>
</dbReference>
<dbReference type="InterPro" id="IPR029044">
    <property type="entry name" value="Nucleotide-diphossugar_trans"/>
</dbReference>
<dbReference type="STRING" id="1391654.AKJ09_10076"/>
<dbReference type="InterPro" id="IPR001173">
    <property type="entry name" value="Glyco_trans_2-like"/>
</dbReference>
<protein>
    <submittedName>
        <fullName evidence="2">Dolichol-phosphate mannosyltransferase</fullName>
    </submittedName>
</protein>
<keyword evidence="2" id="KW-0328">Glycosyltransferase</keyword>
<dbReference type="AlphaFoldDB" id="A0A0K1QCG0"/>
<dbReference type="Gene3D" id="3.90.550.10">
    <property type="entry name" value="Spore Coat Polysaccharide Biosynthesis Protein SpsA, Chain A"/>
    <property type="match status" value="1"/>
</dbReference>
<dbReference type="CDD" id="cd04179">
    <property type="entry name" value="DPM_DPG-synthase_like"/>
    <property type="match status" value="1"/>
</dbReference>
<dbReference type="SUPFAM" id="SSF53448">
    <property type="entry name" value="Nucleotide-diphospho-sugar transferases"/>
    <property type="match status" value="1"/>
</dbReference>
<proteinExistence type="predicted"/>
<dbReference type="EMBL" id="CP012333">
    <property type="protein sequence ID" value="AKV03413.1"/>
    <property type="molecule type" value="Genomic_DNA"/>
</dbReference>
<dbReference type="PANTHER" id="PTHR10859">
    <property type="entry name" value="GLYCOSYL TRANSFERASE"/>
    <property type="match status" value="1"/>
</dbReference>
<accession>A0A0K1QCG0</accession>
<evidence type="ECO:0000259" key="1">
    <source>
        <dbReference type="Pfam" id="PF00535"/>
    </source>
</evidence>
<dbReference type="Proteomes" id="UP000064967">
    <property type="component" value="Chromosome"/>
</dbReference>
<dbReference type="GO" id="GO:0016757">
    <property type="term" value="F:glycosyltransferase activity"/>
    <property type="evidence" value="ECO:0007669"/>
    <property type="project" value="UniProtKB-KW"/>
</dbReference>
<sequence>MPAYNEEQRLVRTLAELAEHLRAEVGVTVCVFLVDDGSVPPISDDVVPASHALRVVLARHEVNLGQGAAIETARRLALDPRFASEEGAFDAYVTMDSDGQHRPQDVQALALAVTRGVDVALGNRFAGGSDVPSSRRVLLTLARLFERLTTGLTLSDAHNGLRAFSPRAIGRMQLRQNRMAHATEITRRISLASSAGREAERLRLVEVPVAVRYTDESLAKGQKASGAVAIVVDLFQGFLFGKGS</sequence>
<gene>
    <name evidence="2" type="ORF">AKJ09_10076</name>
</gene>
<feature type="domain" description="Glycosyltransferase 2-like" evidence="1">
    <location>
        <begin position="1"/>
        <end position="165"/>
    </location>
</feature>
<keyword evidence="2" id="KW-0808">Transferase</keyword>
<evidence type="ECO:0000313" key="2">
    <source>
        <dbReference type="EMBL" id="AKV03413.1"/>
    </source>
</evidence>
<dbReference type="PANTHER" id="PTHR10859:SF91">
    <property type="entry name" value="DOLICHYL-PHOSPHATE BETA-GLUCOSYLTRANSFERASE"/>
    <property type="match status" value="1"/>
</dbReference>
<dbReference type="GO" id="GO:0006487">
    <property type="term" value="P:protein N-linked glycosylation"/>
    <property type="evidence" value="ECO:0007669"/>
    <property type="project" value="TreeGrafter"/>
</dbReference>
<organism evidence="2 3">
    <name type="scientific">Labilithrix luteola</name>
    <dbReference type="NCBI Taxonomy" id="1391654"/>
    <lineage>
        <taxon>Bacteria</taxon>
        <taxon>Pseudomonadati</taxon>
        <taxon>Myxococcota</taxon>
        <taxon>Polyangia</taxon>
        <taxon>Polyangiales</taxon>
        <taxon>Labilitrichaceae</taxon>
        <taxon>Labilithrix</taxon>
    </lineage>
</organism>
<evidence type="ECO:0000313" key="3">
    <source>
        <dbReference type="Proteomes" id="UP000064967"/>
    </source>
</evidence>